<dbReference type="GO" id="GO:0005829">
    <property type="term" value="C:cytosol"/>
    <property type="evidence" value="ECO:0007669"/>
    <property type="project" value="TreeGrafter"/>
</dbReference>
<feature type="binding site" evidence="4">
    <location>
        <begin position="91"/>
        <end position="92"/>
    </location>
    <ligand>
        <name>phosphate</name>
        <dbReference type="ChEBI" id="CHEBI:43474"/>
    </ligand>
</feature>
<keyword evidence="3 4" id="KW-0660">Purine salvage</keyword>
<feature type="site" description="Important for substrate specificity" evidence="4">
    <location>
        <position position="173"/>
    </location>
</feature>
<dbReference type="InterPro" id="IPR000845">
    <property type="entry name" value="Nucleoside_phosphorylase_d"/>
</dbReference>
<dbReference type="Proteomes" id="UP000658656">
    <property type="component" value="Unassembled WGS sequence"/>
</dbReference>
<dbReference type="GO" id="GO:0006166">
    <property type="term" value="P:purine ribonucleoside salvage"/>
    <property type="evidence" value="ECO:0007669"/>
    <property type="project" value="UniProtKB-KW"/>
</dbReference>
<evidence type="ECO:0000313" key="6">
    <source>
        <dbReference type="EMBL" id="GHF54668.1"/>
    </source>
</evidence>
<feature type="binding site" evidence="4">
    <location>
        <begin position="215"/>
        <end position="217"/>
    </location>
    <ligand>
        <name>substrate</name>
    </ligand>
</feature>
<gene>
    <name evidence="4 6" type="primary">mtnP</name>
    <name evidence="6" type="ORF">GCM10017566_30220</name>
</gene>
<reference evidence="6" key="1">
    <citation type="journal article" date="2014" name="Int. J. Syst. Evol. Microbiol.">
        <title>Complete genome sequence of Corynebacterium casei LMG S-19264T (=DSM 44701T), isolated from a smear-ripened cheese.</title>
        <authorList>
            <consortium name="US DOE Joint Genome Institute (JGI-PGF)"/>
            <person name="Walter F."/>
            <person name="Albersmeier A."/>
            <person name="Kalinowski J."/>
            <person name="Ruckert C."/>
        </authorList>
    </citation>
    <scope>NUCLEOTIDE SEQUENCE</scope>
    <source>
        <strain evidence="6">CGMCC 4.7679</strain>
    </source>
</reference>
<comment type="caution">
    <text evidence="6">The sequence shown here is derived from an EMBL/GenBank/DDBJ whole genome shotgun (WGS) entry which is preliminary data.</text>
</comment>
<comment type="pathway">
    <text evidence="4">Amino-acid biosynthesis; L-methionine biosynthesis via salvage pathway; S-methyl-5-thio-alpha-D-ribose 1-phosphate from S-methyl-5'-thioadenosine (phosphorylase route): step 1/1.</text>
</comment>
<feature type="binding site" evidence="4">
    <location>
        <position position="16"/>
    </location>
    <ligand>
        <name>phosphate</name>
        <dbReference type="ChEBI" id="CHEBI:43474"/>
    </ligand>
</feature>
<reference evidence="6" key="2">
    <citation type="submission" date="2020-09" db="EMBL/GenBank/DDBJ databases">
        <authorList>
            <person name="Sun Q."/>
            <person name="Zhou Y."/>
        </authorList>
    </citation>
    <scope>NUCLEOTIDE SEQUENCE</scope>
    <source>
        <strain evidence="6">CGMCC 4.7679</strain>
    </source>
</reference>
<dbReference type="PANTHER" id="PTHR42679">
    <property type="entry name" value="S-METHYL-5'-THIOADENOSINE PHOSPHORYLASE"/>
    <property type="match status" value="1"/>
</dbReference>
<comment type="similarity">
    <text evidence="4">Belongs to the PNP/MTAP phosphorylase family. MTAP subfamily.</text>
</comment>
<feature type="domain" description="Nucleoside phosphorylase" evidence="5">
    <location>
        <begin position="11"/>
        <end position="250"/>
    </location>
</feature>
<proteinExistence type="inferred from homology"/>
<sequence>MAPRHSEAETGIIGGSGLYDFSALEEPSEYRLSTPFGEPSDRIVVGGLRGRRVAFLSRHGRRHQHPPSAVPAAANIYAMKYLGVTEILSVSAVGSLRDELRPGELVVPDQLVDLTRGGRTSSFFSSGLVAHLPFADPYCPRLRRLVLDAVRTVPGTVSHDGGTYVCIEGPQFSTRAESGLYRSWGMDVIGMTAAPEAKLAREAGICLATIALVTDYDCWRQGEESVTADLVAEVMRRNVAAAKQAITSYVDTSPPARHCDCHDALAQAILSDPSAVPDADRRRVDLLAGRYLDEHQPARD</sequence>
<dbReference type="EC" id="2.4.2.28" evidence="4"/>
<comment type="function">
    <text evidence="4">Catalyzes the reversible phosphorylation of S-methyl-5'-thioadenosine (MTA) to adenine and 5-methylthioribose-1-phosphate. Involved in the breakdown of MTA, a major by-product of polyamine biosynthesis. Responsible for the first step in the methionine salvage pathway after MTA has been generated from S-adenosylmethionine. Has broad substrate specificity with 6-aminopurine nucleosides as preferred substrates.</text>
</comment>
<dbReference type="InterPro" id="IPR035994">
    <property type="entry name" value="Nucleoside_phosphorylase_sf"/>
</dbReference>
<dbReference type="NCBIfam" id="TIGR01694">
    <property type="entry name" value="MTAP"/>
    <property type="match status" value="1"/>
</dbReference>
<dbReference type="HAMAP" id="MF_01963">
    <property type="entry name" value="MTAP"/>
    <property type="match status" value="1"/>
</dbReference>
<evidence type="ECO:0000256" key="2">
    <source>
        <dbReference type="ARBA" id="ARBA00022679"/>
    </source>
</evidence>
<name>A0A8H9MBB6_9PSEU</name>
<feature type="site" description="Important for substrate specificity" evidence="4">
    <location>
        <position position="228"/>
    </location>
</feature>
<dbReference type="GO" id="GO:0017061">
    <property type="term" value="F:S-methyl-5-thioadenosine phosphorylase activity"/>
    <property type="evidence" value="ECO:0007669"/>
    <property type="project" value="UniProtKB-UniRule"/>
</dbReference>
<comment type="subunit">
    <text evidence="4">Homohexamer. Dimer of a homotrimer.</text>
</comment>
<keyword evidence="1 4" id="KW-0328">Glycosyltransferase</keyword>
<dbReference type="EMBL" id="BNAV01000003">
    <property type="protein sequence ID" value="GHF54668.1"/>
    <property type="molecule type" value="Genomic_DNA"/>
</dbReference>
<keyword evidence="7" id="KW-1185">Reference proteome</keyword>
<protein>
    <recommendedName>
        <fullName evidence="4">S-methyl-5'-thioadenosine phosphorylase</fullName>
        <ecNumber evidence="4">2.4.2.28</ecNumber>
    </recommendedName>
    <alternativeName>
        <fullName evidence="4">5'-methylthioadenosine phosphorylase</fullName>
        <shortName evidence="4">MTA phosphorylase</shortName>
        <shortName evidence="4">MTAP</shortName>
    </alternativeName>
</protein>
<accession>A0A8H9MBB6</accession>
<evidence type="ECO:0000256" key="4">
    <source>
        <dbReference type="HAMAP-Rule" id="MF_01963"/>
    </source>
</evidence>
<dbReference type="Pfam" id="PF01048">
    <property type="entry name" value="PNP_UDP_1"/>
    <property type="match status" value="1"/>
</dbReference>
<feature type="binding site" evidence="4">
    <location>
        <position position="192"/>
    </location>
    <ligand>
        <name>phosphate</name>
        <dbReference type="ChEBI" id="CHEBI:43474"/>
    </ligand>
</feature>
<dbReference type="PANTHER" id="PTHR42679:SF2">
    <property type="entry name" value="S-METHYL-5'-THIOADENOSINE PHOSPHORYLASE"/>
    <property type="match status" value="1"/>
</dbReference>
<evidence type="ECO:0000259" key="5">
    <source>
        <dbReference type="Pfam" id="PF01048"/>
    </source>
</evidence>
<dbReference type="CDD" id="cd09010">
    <property type="entry name" value="MTAP_SsMTAPII_like_MTIP"/>
    <property type="match status" value="1"/>
</dbReference>
<dbReference type="UniPathway" id="UPA00904">
    <property type="reaction ID" value="UER00873"/>
</dbReference>
<dbReference type="FunFam" id="3.40.50.1580:FF:000012">
    <property type="entry name" value="Probable 6-oxopurine nucleoside phosphorylase"/>
    <property type="match status" value="1"/>
</dbReference>
<feature type="binding site" evidence="4">
    <location>
        <position position="191"/>
    </location>
    <ligand>
        <name>substrate</name>
    </ligand>
</feature>
<evidence type="ECO:0000313" key="7">
    <source>
        <dbReference type="Proteomes" id="UP000658656"/>
    </source>
</evidence>
<dbReference type="AlphaFoldDB" id="A0A8H9MBB6"/>
<feature type="binding site" evidence="4">
    <location>
        <begin position="58"/>
        <end position="59"/>
    </location>
    <ligand>
        <name>phosphate</name>
        <dbReference type="ChEBI" id="CHEBI:43474"/>
    </ligand>
</feature>
<dbReference type="InterPro" id="IPR010044">
    <property type="entry name" value="MTAP"/>
</dbReference>
<dbReference type="Gene3D" id="3.40.50.1580">
    <property type="entry name" value="Nucleoside phosphorylase domain"/>
    <property type="match status" value="1"/>
</dbReference>
<dbReference type="GO" id="GO:0019509">
    <property type="term" value="P:L-methionine salvage from methylthioadenosine"/>
    <property type="evidence" value="ECO:0007669"/>
    <property type="project" value="UniProtKB-UniRule"/>
</dbReference>
<evidence type="ECO:0000256" key="1">
    <source>
        <dbReference type="ARBA" id="ARBA00022676"/>
    </source>
</evidence>
<organism evidence="6 7">
    <name type="scientific">Amycolatopsis bartoniae</name>
    <dbReference type="NCBI Taxonomy" id="941986"/>
    <lineage>
        <taxon>Bacteria</taxon>
        <taxon>Bacillati</taxon>
        <taxon>Actinomycetota</taxon>
        <taxon>Actinomycetes</taxon>
        <taxon>Pseudonocardiales</taxon>
        <taxon>Pseudonocardiaceae</taxon>
        <taxon>Amycolatopsis</taxon>
    </lineage>
</organism>
<evidence type="ECO:0000256" key="3">
    <source>
        <dbReference type="ARBA" id="ARBA00022726"/>
    </source>
</evidence>
<comment type="catalytic activity">
    <reaction evidence="4">
        <text>S-methyl-5'-thioadenosine + phosphate = 5-(methylsulfanyl)-alpha-D-ribose 1-phosphate + adenine</text>
        <dbReference type="Rhea" id="RHEA:11852"/>
        <dbReference type="ChEBI" id="CHEBI:16708"/>
        <dbReference type="ChEBI" id="CHEBI:17509"/>
        <dbReference type="ChEBI" id="CHEBI:43474"/>
        <dbReference type="ChEBI" id="CHEBI:58533"/>
        <dbReference type="EC" id="2.4.2.28"/>
    </reaction>
</comment>
<keyword evidence="2 4" id="KW-0808">Transferase</keyword>
<dbReference type="OrthoDB" id="1523230at2"/>
<dbReference type="SUPFAM" id="SSF53167">
    <property type="entry name" value="Purine and uridine phosphorylases"/>
    <property type="match status" value="1"/>
</dbReference>
<dbReference type="RefSeq" id="WP_145935431.1">
    <property type="nucleotide sequence ID" value="NZ_BNAV01000003.1"/>
</dbReference>